<organism evidence="1 2">
    <name type="scientific">Citroniella saccharovorans</name>
    <dbReference type="NCBI Taxonomy" id="2053367"/>
    <lineage>
        <taxon>Bacteria</taxon>
        <taxon>Bacillati</taxon>
        <taxon>Bacillota</taxon>
        <taxon>Tissierellia</taxon>
        <taxon>Tissierellales</taxon>
        <taxon>Peptoniphilaceae</taxon>
        <taxon>Citroniella</taxon>
    </lineage>
</organism>
<dbReference type="RefSeq" id="WP_324618774.1">
    <property type="nucleotide sequence ID" value="NZ_JAYKOT010000001.1"/>
</dbReference>
<evidence type="ECO:0000313" key="2">
    <source>
        <dbReference type="Proteomes" id="UP001357733"/>
    </source>
</evidence>
<accession>A0AAW9MUW0</accession>
<evidence type="ECO:0000313" key="1">
    <source>
        <dbReference type="EMBL" id="MEB3428743.1"/>
    </source>
</evidence>
<protein>
    <submittedName>
        <fullName evidence="1">Uncharacterized protein</fullName>
    </submittedName>
</protein>
<keyword evidence="2" id="KW-1185">Reference proteome</keyword>
<dbReference type="EMBL" id="JAYKOT010000001">
    <property type="protein sequence ID" value="MEB3428743.1"/>
    <property type="molecule type" value="Genomic_DNA"/>
</dbReference>
<dbReference type="Proteomes" id="UP001357733">
    <property type="component" value="Unassembled WGS sequence"/>
</dbReference>
<gene>
    <name evidence="1" type="ORF">VLK81_01685</name>
</gene>
<reference evidence="1 2" key="1">
    <citation type="submission" date="2024-01" db="EMBL/GenBank/DDBJ databases">
        <title>Complete genome sequence of Citroniella saccharovorans strain M6.X9, isolated from human fecal sample.</title>
        <authorList>
            <person name="Cheng G."/>
            <person name="Westerholm M."/>
            <person name="Schnurer A."/>
        </authorList>
    </citation>
    <scope>NUCLEOTIDE SEQUENCE [LARGE SCALE GENOMIC DNA]</scope>
    <source>
        <strain evidence="1 2">DSM 29873</strain>
    </source>
</reference>
<proteinExistence type="predicted"/>
<comment type="caution">
    <text evidence="1">The sequence shown here is derived from an EMBL/GenBank/DDBJ whole genome shotgun (WGS) entry which is preliminary data.</text>
</comment>
<name>A0AAW9MUW0_9FIRM</name>
<dbReference type="AlphaFoldDB" id="A0AAW9MUW0"/>
<sequence>MSVFPKNYVSAAQIQGPNISELRAPVREYIEYKEYVHKSSDEYRLNTIYRSVYDNGHKYSGSLYFKEFSNHKTYAIFTGYLFLDD</sequence>